<proteinExistence type="predicted"/>
<keyword evidence="3" id="KW-1185">Reference proteome</keyword>
<evidence type="ECO:0000256" key="1">
    <source>
        <dbReference type="SAM" id="MobiDB-lite"/>
    </source>
</evidence>
<feature type="region of interest" description="Disordered" evidence="1">
    <location>
        <begin position="394"/>
        <end position="414"/>
    </location>
</feature>
<feature type="compositionally biased region" description="Polar residues" evidence="1">
    <location>
        <begin position="405"/>
        <end position="414"/>
    </location>
</feature>
<gene>
    <name evidence="2" type="ORF">EIN_168650</name>
</gene>
<dbReference type="RefSeq" id="XP_004183816.1">
    <property type="nucleotide sequence ID" value="XM_004183768.1"/>
</dbReference>
<dbReference type="EMBL" id="KB207112">
    <property type="protein sequence ID" value="ELP84470.1"/>
    <property type="molecule type" value="Genomic_DNA"/>
</dbReference>
<dbReference type="InterPro" id="IPR011992">
    <property type="entry name" value="EF-hand-dom_pair"/>
</dbReference>
<dbReference type="VEuPathDB" id="AmoebaDB:EIN_168650"/>
<name>A0A0A1TY59_ENTIV</name>
<evidence type="ECO:0000313" key="2">
    <source>
        <dbReference type="EMBL" id="ELP84470.1"/>
    </source>
</evidence>
<sequence>MARELFISKYTLQLVDKQKSITPDVAYTTTLIIFNIYDETIKTNLLIMWDLLAESNKVTKSVFVCALQWLDYLINKNGGITTAVVFAVIYLVLSEDGDVTIKTIKMLVKKMKGKSVPKNMEELIKRFNTSKTGVFDMSELLEFLNYFYKFSEDKGDTFVQTIEFLNEKIMFDKMPVKKGKVLFKDVIAFYKTKYKIEEERAMRYFEILLNVITDKSSSVSFKQFTMLNRIVEILNIKMAMDCPEFFAVCIFRILDKNFEAKVDKVSVMKFIKFHGTQPKNSEMRNQLDAVSKVQTKSFDLETFLTTFKSVLKSENDFKKMITKIEQPTSLTRTIPKKDFEKKKGVFKTPKYSANRTTKEGIQSQLRESQQISGQETLEASQLIRLNRLTNSVKKNSQRLRDSRGSIASNGSTGTPSVKKDVITYEQFMDKAKELYPNFEKQQDDFDTMFYFGSIDFEYTVTLEMKDFIFKTISNNTNPRGLMPTAEDMCTIAYRVATFGGKKGLNIDDYMRIRQRVVEDKITREDALESFEYYDHFGDNILNEEAFVNCVNEEQPIDKSDPPNLVEKKMKRYAFKVFKREDKDHSTVFGQEKFCEAMRSVIRDMKCKVTENDEIVLLVIYRLKESGDEIDSKTFMNLVVMCLKCFNIDMTEGTLNYEKILKHAFYWFVPDDEEKMSLSRLELVLEKLKTSIESDEIAEFLERNGCENYIFLEEFIMLLE</sequence>
<evidence type="ECO:0008006" key="4">
    <source>
        <dbReference type="Google" id="ProtNLM"/>
    </source>
</evidence>
<organism evidence="2 3">
    <name type="scientific">Entamoeba invadens IP1</name>
    <dbReference type="NCBI Taxonomy" id="370355"/>
    <lineage>
        <taxon>Eukaryota</taxon>
        <taxon>Amoebozoa</taxon>
        <taxon>Evosea</taxon>
        <taxon>Archamoebae</taxon>
        <taxon>Mastigamoebida</taxon>
        <taxon>Entamoebidae</taxon>
        <taxon>Entamoeba</taxon>
    </lineage>
</organism>
<dbReference type="AlphaFoldDB" id="A0A0A1TY59"/>
<reference evidence="2 3" key="1">
    <citation type="submission" date="2012-10" db="EMBL/GenBank/DDBJ databases">
        <authorList>
            <person name="Zafar N."/>
            <person name="Inman J."/>
            <person name="Hall N."/>
            <person name="Lorenzi H."/>
            <person name="Caler E."/>
        </authorList>
    </citation>
    <scope>NUCLEOTIDE SEQUENCE [LARGE SCALE GENOMIC DNA]</scope>
    <source>
        <strain evidence="2 3">IP1</strain>
    </source>
</reference>
<dbReference type="GeneID" id="14883543"/>
<evidence type="ECO:0000313" key="3">
    <source>
        <dbReference type="Proteomes" id="UP000014680"/>
    </source>
</evidence>
<accession>A0A0A1TY59</accession>
<dbReference type="Proteomes" id="UP000014680">
    <property type="component" value="Unassembled WGS sequence"/>
</dbReference>
<protein>
    <recommendedName>
        <fullName evidence="4">EF-hand domain-containing protein</fullName>
    </recommendedName>
</protein>
<dbReference type="KEGG" id="eiv:EIN_168650"/>
<dbReference type="SUPFAM" id="SSF47473">
    <property type="entry name" value="EF-hand"/>
    <property type="match status" value="2"/>
</dbReference>